<dbReference type="SMART" id="SM00662">
    <property type="entry name" value="RPOLD"/>
    <property type="match status" value="1"/>
</dbReference>
<dbReference type="PANTHER" id="PTHR11800:SF2">
    <property type="entry name" value="DNA-DIRECTED RNA POLYMERASE II SUBUNIT RPB3"/>
    <property type="match status" value="1"/>
</dbReference>
<dbReference type="GO" id="GO:0000428">
    <property type="term" value="C:DNA-directed RNA polymerase complex"/>
    <property type="evidence" value="ECO:0007669"/>
    <property type="project" value="UniProtKB-KW"/>
</dbReference>
<evidence type="ECO:0000256" key="1">
    <source>
        <dbReference type="ARBA" id="ARBA00022478"/>
    </source>
</evidence>
<protein>
    <recommendedName>
        <fullName evidence="5">DNA-directed RNA polymerase subunit Rpo3</fullName>
        <ecNumber evidence="5">2.7.7.6</ecNumber>
    </recommendedName>
    <alternativeName>
        <fullName evidence="5">DNA-directed RNA polymerase subunit D</fullName>
    </alternativeName>
</protein>
<dbReference type="InterPro" id="IPR022842">
    <property type="entry name" value="RNAP_Rpo3/Rpb3/RPAC1"/>
</dbReference>
<comment type="function">
    <text evidence="5">DNA-dependent RNA polymerase (RNAP) catalyzes the transcription of DNA into RNA using the four ribonucleoside triphosphates as substrates.</text>
</comment>
<comment type="subcellular location">
    <subcellularLocation>
        <location evidence="5">Cytoplasm</location>
    </subcellularLocation>
</comment>
<dbReference type="InterPro" id="IPR050518">
    <property type="entry name" value="Rpo3/RPB3_RNA_Pol_subunit"/>
</dbReference>
<dbReference type="SUPFAM" id="SSF55257">
    <property type="entry name" value="RBP11-like subunits of RNA polymerase"/>
    <property type="match status" value="1"/>
</dbReference>
<accession>A0A133VJP6</accession>
<dbReference type="EC" id="2.7.7.6" evidence="5"/>
<dbReference type="Proteomes" id="UP000070263">
    <property type="component" value="Unassembled WGS sequence"/>
</dbReference>
<comment type="caution">
    <text evidence="7">The sequence shown here is derived from an EMBL/GenBank/DDBJ whole genome shotgun (WGS) entry which is preliminary data.</text>
</comment>
<evidence type="ECO:0000256" key="3">
    <source>
        <dbReference type="ARBA" id="ARBA00023163"/>
    </source>
</evidence>
<comment type="subunit">
    <text evidence="5">Part of the RNA polymerase complex.</text>
</comment>
<evidence type="ECO:0000256" key="4">
    <source>
        <dbReference type="ARBA" id="ARBA00025804"/>
    </source>
</evidence>
<dbReference type="Gene3D" id="3.30.70.3110">
    <property type="match status" value="1"/>
</dbReference>
<dbReference type="InterPro" id="IPR011263">
    <property type="entry name" value="DNA-dir_RNA_pol_RpoA/D/Rpb3"/>
</dbReference>
<feature type="domain" description="DNA-directed RNA polymerase RpoA/D/Rpb3-type" evidence="6">
    <location>
        <begin position="7"/>
        <end position="254"/>
    </location>
</feature>
<dbReference type="GO" id="GO:0046872">
    <property type="term" value="F:metal ion binding"/>
    <property type="evidence" value="ECO:0007669"/>
    <property type="project" value="UniProtKB-KW"/>
</dbReference>
<dbReference type="Pfam" id="PF01193">
    <property type="entry name" value="RNA_pol_L"/>
    <property type="match status" value="1"/>
</dbReference>
<reference evidence="7 8" key="1">
    <citation type="journal article" date="2016" name="Sci. Rep.">
        <title>Metabolic traits of an uncultured archaeal lineage -MSBL1- from brine pools of the Red Sea.</title>
        <authorList>
            <person name="Mwirichia R."/>
            <person name="Alam I."/>
            <person name="Rashid M."/>
            <person name="Vinu M."/>
            <person name="Ba-Alawi W."/>
            <person name="Anthony Kamau A."/>
            <person name="Kamanda Ngugi D."/>
            <person name="Goker M."/>
            <person name="Klenk H.P."/>
            <person name="Bajic V."/>
            <person name="Stingl U."/>
        </authorList>
    </citation>
    <scope>NUCLEOTIDE SEQUENCE [LARGE SCALE GENOMIC DNA]</scope>
    <source>
        <strain evidence="7">SCGC-AAA382A20</strain>
    </source>
</reference>
<comment type="similarity">
    <text evidence="4 5">Belongs to the archaeal Rpo3/eukaryotic RPB3 RNA polymerase subunit family.</text>
</comment>
<evidence type="ECO:0000259" key="6">
    <source>
        <dbReference type="SMART" id="SM00662"/>
    </source>
</evidence>
<keyword evidence="5" id="KW-0548">Nucleotidyltransferase</keyword>
<keyword evidence="5" id="KW-0411">Iron-sulfur</keyword>
<dbReference type="InterPro" id="IPR011262">
    <property type="entry name" value="DNA-dir_RNA_pol_insert"/>
</dbReference>
<dbReference type="GO" id="GO:0006351">
    <property type="term" value="P:DNA-templated transcription"/>
    <property type="evidence" value="ECO:0007669"/>
    <property type="project" value="UniProtKB-UniRule"/>
</dbReference>
<comment type="cofactor">
    <cofactor evidence="5">
        <name>[3Fe-4S] cluster</name>
        <dbReference type="ChEBI" id="CHEBI:21137"/>
    </cofactor>
    <text evidence="5">Binds 1 [3Fe-4S] cluster.</text>
</comment>
<dbReference type="PANTHER" id="PTHR11800">
    <property type="entry name" value="DNA-DIRECTED RNA POLYMERASE"/>
    <property type="match status" value="1"/>
</dbReference>
<feature type="binding site" evidence="5">
    <location>
        <position position="197"/>
    </location>
    <ligand>
        <name>[3Fe-4S] cluster</name>
        <dbReference type="ChEBI" id="CHEBI:21137"/>
    </ligand>
</feature>
<feature type="binding site" evidence="5">
    <location>
        <position position="200"/>
    </location>
    <ligand>
        <name>[3Fe-4S] cluster</name>
        <dbReference type="ChEBI" id="CHEBI:21137"/>
    </ligand>
</feature>
<evidence type="ECO:0000313" key="8">
    <source>
        <dbReference type="Proteomes" id="UP000070263"/>
    </source>
</evidence>
<sequence length="256" mass="28972">MNEEDRSLKLLIKDSNPAFMNALRRISMNDVPVLAIEDVLIDENNSALFDEVIAQRLGQIPLKFDPEKFELREECDCEDGCPNCQARFSLEGEGPGTVYSGGLVCEDAKVEPLYEGIPITQLDENQQIKLEAVAVLSTGKDHSKHQASLASYQYYPDINIDNRKLSEEDASEMEKICPRDVFKVEDGKLRVENQLKCTLCKECIEEVESEGVEIHGNEEKFIFKIESISALEPQDILERAVEVLKEKSDKVIQKME</sequence>
<evidence type="ECO:0000256" key="2">
    <source>
        <dbReference type="ARBA" id="ARBA00022490"/>
    </source>
</evidence>
<dbReference type="HAMAP" id="MF_00320">
    <property type="entry name" value="RNApol_arch_Rpo3"/>
    <property type="match status" value="1"/>
</dbReference>
<dbReference type="GO" id="GO:0051538">
    <property type="term" value="F:3 iron, 4 sulfur cluster binding"/>
    <property type="evidence" value="ECO:0007669"/>
    <property type="project" value="UniProtKB-KW"/>
</dbReference>
<name>A0A133VJP6_9EURY</name>
<keyword evidence="5" id="KW-0003">3Fe-4S</keyword>
<gene>
    <name evidence="5" type="primary">rpo3</name>
    <name evidence="5" type="synonym">rpoD</name>
    <name evidence="7" type="ORF">AKJ51_03250</name>
</gene>
<comment type="catalytic activity">
    <reaction evidence="5">
        <text>RNA(n) + a ribonucleoside 5'-triphosphate = RNA(n+1) + diphosphate</text>
        <dbReference type="Rhea" id="RHEA:21248"/>
        <dbReference type="Rhea" id="RHEA-COMP:14527"/>
        <dbReference type="Rhea" id="RHEA-COMP:17342"/>
        <dbReference type="ChEBI" id="CHEBI:33019"/>
        <dbReference type="ChEBI" id="CHEBI:61557"/>
        <dbReference type="ChEBI" id="CHEBI:140395"/>
        <dbReference type="EC" id="2.7.7.6"/>
    </reaction>
</comment>
<dbReference type="GO" id="GO:0046983">
    <property type="term" value="F:protein dimerization activity"/>
    <property type="evidence" value="ECO:0007669"/>
    <property type="project" value="InterPro"/>
</dbReference>
<keyword evidence="3 5" id="KW-0804">Transcription</keyword>
<evidence type="ECO:0000313" key="7">
    <source>
        <dbReference type="EMBL" id="KXB06659.1"/>
    </source>
</evidence>
<dbReference type="InterPro" id="IPR036603">
    <property type="entry name" value="RBP11-like"/>
</dbReference>
<feature type="binding site" evidence="5">
    <location>
        <position position="203"/>
    </location>
    <ligand>
        <name>[3Fe-4S] cluster</name>
        <dbReference type="ChEBI" id="CHEBI:21137"/>
    </ligand>
</feature>
<dbReference type="SUPFAM" id="SSF56553">
    <property type="entry name" value="Insert subdomain of RNA polymerase alpha subunit"/>
    <property type="match status" value="1"/>
</dbReference>
<dbReference type="GO" id="GO:0005737">
    <property type="term" value="C:cytoplasm"/>
    <property type="evidence" value="ECO:0007669"/>
    <property type="project" value="UniProtKB-SubCell"/>
</dbReference>
<proteinExistence type="inferred from homology"/>
<keyword evidence="5" id="KW-0479">Metal-binding</keyword>
<keyword evidence="5" id="KW-0808">Transferase</keyword>
<keyword evidence="8" id="KW-1185">Reference proteome</keyword>
<dbReference type="Gene3D" id="2.170.120.12">
    <property type="entry name" value="DNA-directed RNA polymerase, insert domain"/>
    <property type="match status" value="1"/>
</dbReference>
<keyword evidence="5" id="KW-0408">Iron</keyword>
<dbReference type="EMBL" id="LHYE01000036">
    <property type="protein sequence ID" value="KXB06659.1"/>
    <property type="molecule type" value="Genomic_DNA"/>
</dbReference>
<dbReference type="InterPro" id="IPR036643">
    <property type="entry name" value="RNApol_insert_sf"/>
</dbReference>
<dbReference type="GO" id="GO:0003677">
    <property type="term" value="F:DNA binding"/>
    <property type="evidence" value="ECO:0007669"/>
    <property type="project" value="UniProtKB-UniRule"/>
</dbReference>
<keyword evidence="2 5" id="KW-0963">Cytoplasm</keyword>
<dbReference type="Gene3D" id="3.30.1360.10">
    <property type="entry name" value="RNA polymerase, RBP11-like subunit"/>
    <property type="match status" value="1"/>
</dbReference>
<evidence type="ECO:0000256" key="5">
    <source>
        <dbReference type="HAMAP-Rule" id="MF_00320"/>
    </source>
</evidence>
<dbReference type="NCBIfam" id="NF001988">
    <property type="entry name" value="PRK00783.1"/>
    <property type="match status" value="1"/>
</dbReference>
<organism evidence="7 8">
    <name type="scientific">candidate division MSBL1 archaeon SCGC-AAA382A20</name>
    <dbReference type="NCBI Taxonomy" id="1698280"/>
    <lineage>
        <taxon>Archaea</taxon>
        <taxon>Methanobacteriati</taxon>
        <taxon>Methanobacteriota</taxon>
        <taxon>candidate division MSBL1</taxon>
    </lineage>
</organism>
<keyword evidence="1 5" id="KW-0240">DNA-directed RNA polymerase</keyword>
<dbReference type="AlphaFoldDB" id="A0A133VJP6"/>
<dbReference type="Pfam" id="PF01000">
    <property type="entry name" value="RNA_pol_A_bac"/>
    <property type="match status" value="1"/>
</dbReference>
<dbReference type="GO" id="GO:0003899">
    <property type="term" value="F:DNA-directed RNA polymerase activity"/>
    <property type="evidence" value="ECO:0007669"/>
    <property type="project" value="UniProtKB-UniRule"/>
</dbReference>